<evidence type="ECO:0000256" key="1">
    <source>
        <dbReference type="SAM" id="Phobius"/>
    </source>
</evidence>
<dbReference type="KEGG" id="tce:A3L02_06040"/>
<feature type="transmembrane region" description="Helical" evidence="1">
    <location>
        <begin position="110"/>
        <end position="134"/>
    </location>
</feature>
<keyword evidence="1" id="KW-0472">Membrane</keyword>
<reference evidence="2 3" key="1">
    <citation type="submission" date="2016-03" db="EMBL/GenBank/DDBJ databases">
        <title>Complete genome sequence of Thermococcus celer.</title>
        <authorList>
            <person name="Oger P.M."/>
        </authorList>
    </citation>
    <scope>NUCLEOTIDE SEQUENCE [LARGE SCALE GENOMIC DNA]</scope>
    <source>
        <strain evidence="2 3">Vu 13</strain>
    </source>
</reference>
<keyword evidence="3" id="KW-1185">Reference proteome</keyword>
<proteinExistence type="predicted"/>
<keyword evidence="1" id="KW-0812">Transmembrane</keyword>
<protein>
    <recommendedName>
        <fullName evidence="4">ECF transporter S component</fullName>
    </recommendedName>
</protein>
<evidence type="ECO:0000313" key="3">
    <source>
        <dbReference type="Proteomes" id="UP000197156"/>
    </source>
</evidence>
<dbReference type="AlphaFoldDB" id="A0A218P4U6"/>
<feature type="transmembrane region" description="Helical" evidence="1">
    <location>
        <begin position="70"/>
        <end position="89"/>
    </location>
</feature>
<evidence type="ECO:0000313" key="2">
    <source>
        <dbReference type="EMBL" id="ASI99936.1"/>
    </source>
</evidence>
<evidence type="ECO:0008006" key="4">
    <source>
        <dbReference type="Google" id="ProtNLM"/>
    </source>
</evidence>
<gene>
    <name evidence="2" type="ORF">A3L02_06040</name>
</gene>
<dbReference type="EMBL" id="CP014854">
    <property type="protein sequence ID" value="ASI99936.1"/>
    <property type="molecule type" value="Genomic_DNA"/>
</dbReference>
<sequence length="194" mass="20843">MSSREIAVIGMMLGLSLMLDVVPVEMPTVWGMKIDLVAVPIIMAYLLTGFLGGLVAVFLLFLGLGIVSSASWLGGMMKATATLGVLLGLEAAKRLTRFNFENADGKRTAVFAVLAFLIGIAIRVPLMVALNYYVALPVWLGVPHEKVVETVEAWTGVPFWVAIGLPNVIQSTIDVFLGLAATLPVLRRVPHLVE</sequence>
<feature type="transmembrane region" description="Helical" evidence="1">
    <location>
        <begin position="6"/>
        <end position="24"/>
    </location>
</feature>
<name>A0A218P4U6_THECE</name>
<organism evidence="2 3">
    <name type="scientific">Thermococcus celer Vu 13 = JCM 8558</name>
    <dbReference type="NCBI Taxonomy" id="1293037"/>
    <lineage>
        <taxon>Archaea</taxon>
        <taxon>Methanobacteriati</taxon>
        <taxon>Methanobacteriota</taxon>
        <taxon>Thermococci</taxon>
        <taxon>Thermococcales</taxon>
        <taxon>Thermococcaceae</taxon>
        <taxon>Thermococcus</taxon>
    </lineage>
</organism>
<keyword evidence="1" id="KW-1133">Transmembrane helix</keyword>
<dbReference type="Proteomes" id="UP000197156">
    <property type="component" value="Chromosome"/>
</dbReference>
<accession>A0A218P4U6</accession>
<dbReference type="Gene3D" id="1.10.1760.20">
    <property type="match status" value="1"/>
</dbReference>
<feature type="transmembrane region" description="Helical" evidence="1">
    <location>
        <begin position="36"/>
        <end position="64"/>
    </location>
</feature>